<dbReference type="Proteomes" id="UP001454489">
    <property type="component" value="Unassembled WGS sequence"/>
</dbReference>
<keyword evidence="3" id="KW-1003">Cell membrane</keyword>
<reference evidence="9 10" key="1">
    <citation type="submission" date="2024-03" db="EMBL/GenBank/DDBJ databases">
        <title>Human intestinal bacterial collection.</title>
        <authorList>
            <person name="Pauvert C."/>
            <person name="Hitch T.C.A."/>
            <person name="Clavel T."/>
        </authorList>
    </citation>
    <scope>NUCLEOTIDE SEQUENCE [LARGE SCALE GENOMIC DNA]</scope>
    <source>
        <strain evidence="9 10">CLA-AA-H185</strain>
    </source>
</reference>
<keyword evidence="5 7" id="KW-1133">Transmembrane helix</keyword>
<dbReference type="InterPro" id="IPR018076">
    <property type="entry name" value="T2SS_GspF_dom"/>
</dbReference>
<evidence type="ECO:0000256" key="1">
    <source>
        <dbReference type="ARBA" id="ARBA00004651"/>
    </source>
</evidence>
<proteinExistence type="inferred from homology"/>
<evidence type="ECO:0000256" key="3">
    <source>
        <dbReference type="ARBA" id="ARBA00022475"/>
    </source>
</evidence>
<dbReference type="Pfam" id="PF00482">
    <property type="entry name" value="T2SSF"/>
    <property type="match status" value="2"/>
</dbReference>
<evidence type="ECO:0000256" key="4">
    <source>
        <dbReference type="ARBA" id="ARBA00022692"/>
    </source>
</evidence>
<dbReference type="InterPro" id="IPR003004">
    <property type="entry name" value="GspF/PilC"/>
</dbReference>
<comment type="subcellular location">
    <subcellularLocation>
        <location evidence="1">Cell membrane</location>
        <topology evidence="1">Multi-pass membrane protein</topology>
    </subcellularLocation>
</comment>
<comment type="similarity">
    <text evidence="2">Belongs to the GSP F family.</text>
</comment>
<keyword evidence="4 7" id="KW-0812">Transmembrane</keyword>
<dbReference type="InterPro" id="IPR042094">
    <property type="entry name" value="T2SS_GspF_sf"/>
</dbReference>
<dbReference type="PRINTS" id="PR00812">
    <property type="entry name" value="BCTERIALGSPF"/>
</dbReference>
<evidence type="ECO:0000256" key="5">
    <source>
        <dbReference type="ARBA" id="ARBA00022989"/>
    </source>
</evidence>
<accession>A0ABV1H9K0</accession>
<dbReference type="PANTHER" id="PTHR30012">
    <property type="entry name" value="GENERAL SECRETION PATHWAY PROTEIN"/>
    <property type="match status" value="1"/>
</dbReference>
<dbReference type="Gene3D" id="1.20.81.30">
    <property type="entry name" value="Type II secretion system (T2SS), domain F"/>
    <property type="match status" value="2"/>
</dbReference>
<evidence type="ECO:0000256" key="6">
    <source>
        <dbReference type="ARBA" id="ARBA00023136"/>
    </source>
</evidence>
<feature type="transmembrane region" description="Helical" evidence="7">
    <location>
        <begin position="217"/>
        <end position="236"/>
    </location>
</feature>
<evidence type="ECO:0000256" key="2">
    <source>
        <dbReference type="ARBA" id="ARBA00005745"/>
    </source>
</evidence>
<dbReference type="RefSeq" id="WP_353529353.1">
    <property type="nucleotide sequence ID" value="NZ_JBBMEX010000001.1"/>
</dbReference>
<dbReference type="PANTHER" id="PTHR30012:SF0">
    <property type="entry name" value="TYPE II SECRETION SYSTEM PROTEIN F-RELATED"/>
    <property type="match status" value="1"/>
</dbReference>
<name>A0ABV1H9K0_9FIRM</name>
<comment type="caution">
    <text evidence="9">The sequence shown here is derived from an EMBL/GenBank/DDBJ whole genome shotgun (WGS) entry which is preliminary data.</text>
</comment>
<keyword evidence="10" id="KW-1185">Reference proteome</keyword>
<evidence type="ECO:0000313" key="9">
    <source>
        <dbReference type="EMBL" id="MEQ2556380.1"/>
    </source>
</evidence>
<evidence type="ECO:0000256" key="7">
    <source>
        <dbReference type="SAM" id="Phobius"/>
    </source>
</evidence>
<organism evidence="9 10">
    <name type="scientific">Maccoyibacter intestinihominis</name>
    <dbReference type="NCBI Taxonomy" id="3133499"/>
    <lineage>
        <taxon>Bacteria</taxon>
        <taxon>Bacillati</taxon>
        <taxon>Bacillota</taxon>
        <taxon>Clostridia</taxon>
        <taxon>Lachnospirales</taxon>
        <taxon>Lachnospiraceae</taxon>
        <taxon>Maccoyibacter</taxon>
    </lineage>
</organism>
<evidence type="ECO:0000313" key="10">
    <source>
        <dbReference type="Proteomes" id="UP001454489"/>
    </source>
</evidence>
<feature type="domain" description="Type II secretion system protein GspF" evidence="8">
    <location>
        <begin position="271"/>
        <end position="393"/>
    </location>
</feature>
<gene>
    <name evidence="9" type="ORF">WMO43_00605</name>
</gene>
<feature type="transmembrane region" description="Helical" evidence="7">
    <location>
        <begin position="169"/>
        <end position="190"/>
    </location>
</feature>
<feature type="transmembrane region" description="Helical" evidence="7">
    <location>
        <begin position="375"/>
        <end position="398"/>
    </location>
</feature>
<dbReference type="EMBL" id="JBBMEX010000001">
    <property type="protein sequence ID" value="MEQ2556380.1"/>
    <property type="molecule type" value="Genomic_DNA"/>
</dbReference>
<evidence type="ECO:0000259" key="8">
    <source>
        <dbReference type="Pfam" id="PF00482"/>
    </source>
</evidence>
<keyword evidence="6 7" id="KW-0472">Membrane</keyword>
<sequence>MADYSYIAIEKSGKEIKGSMESDSREKVEQKLRSQGCIPLEIKEQNALQKDIKIGVGKKVKTRDLSVFCRQFVSMLRAGVSIVEALDMLSIQTENKTLSQAIREVRTEIGKGSTLSEAMEKQNKVFPPMLVNMVEAGETSGSIDKSLERMAIQFEKEAKLKGMMKRSMMYPMVLGVVALVILIVMLTYVIPNYMEMFEGYDFDMPALTLAIMHMGDFVKNHAILLVAIIVAFVMGIKSWKKTESGQEFFGTRAIKIPVFKNLNIKTYSSVFARTLSTLMQAGIPMIDAVDSVANTMTNILYKRELLKAKEEIAKGVPLSEPLRNGGLFPPMVVHMMAIGEETGEIEEMLDKLADYYDEEVEVTTQTVLALLEPMIIVFMAIIVVILIAAIMGPMLSLYNGVGNM</sequence>
<protein>
    <submittedName>
        <fullName evidence="9">Type II secretion system F family protein</fullName>
    </submittedName>
</protein>
<feature type="domain" description="Type II secretion system protein GspF" evidence="8">
    <location>
        <begin position="68"/>
        <end position="191"/>
    </location>
</feature>